<dbReference type="AlphaFoldDB" id="A0A2T1ELX3"/>
<keyword evidence="1" id="KW-0175">Coiled coil</keyword>
<dbReference type="Proteomes" id="UP000239576">
    <property type="component" value="Unassembled WGS sequence"/>
</dbReference>
<gene>
    <name evidence="3" type="ORF">C7B82_04390</name>
</gene>
<feature type="region of interest" description="Disordered" evidence="2">
    <location>
        <begin position="682"/>
        <end position="703"/>
    </location>
</feature>
<evidence type="ECO:0000256" key="1">
    <source>
        <dbReference type="SAM" id="Coils"/>
    </source>
</evidence>
<evidence type="ECO:0000256" key="2">
    <source>
        <dbReference type="SAM" id="MobiDB-lite"/>
    </source>
</evidence>
<reference evidence="4" key="1">
    <citation type="submission" date="2018-02" db="EMBL/GenBank/DDBJ databases">
        <authorList>
            <person name="Moore K."/>
            <person name="Momper L."/>
        </authorList>
    </citation>
    <scope>NUCLEOTIDE SEQUENCE [LARGE SCALE GENOMIC DNA]</scope>
    <source>
        <strain evidence="4">ULC18</strain>
    </source>
</reference>
<dbReference type="RefSeq" id="WP_106255089.1">
    <property type="nucleotide sequence ID" value="NZ_CAWNSW010000080.1"/>
</dbReference>
<name>A0A2T1ELX3_9CYAN</name>
<organism evidence="3 4">
    <name type="scientific">Stenomitos frigidus ULC18</name>
    <dbReference type="NCBI Taxonomy" id="2107698"/>
    <lineage>
        <taxon>Bacteria</taxon>
        <taxon>Bacillati</taxon>
        <taxon>Cyanobacteriota</taxon>
        <taxon>Cyanophyceae</taxon>
        <taxon>Leptolyngbyales</taxon>
        <taxon>Leptolyngbyaceae</taxon>
        <taxon>Stenomitos</taxon>
    </lineage>
</organism>
<dbReference type="NCBIfam" id="NF038191">
    <property type="entry name" value="V_Cas12k"/>
    <property type="match status" value="1"/>
</dbReference>
<evidence type="ECO:0000313" key="3">
    <source>
        <dbReference type="EMBL" id="PSB33726.1"/>
    </source>
</evidence>
<sequence length="825" mass="95329">MQMRTIKTDSIVRITQRRKRKGVTEDLPSFDEAAWCRLCEFSYKHTLLVDTIVSQIKQHHKLINWIRSSQELQRQDDTTQETEAKQGQNGLPEGLVKALCDALASTPQFSKMSGRFYTSAIDRVEELFKGWFAAHQKLIHKIRGKRRWLAVVESDAALAETSNFSQQEIEIRAAQILAELEAHNGTNAGSNDHVDFNTLFQKFDETEETLARRAIIHLLKNGGKTHAEVKKPRKRKRKGKSISTQPLTLTERLEAQRVGIERLEKQLLGQLPRARNLFPEQAFEHHLEAVIAMPNSDATELERYYFLYFSLLLYLADANEYLQLERHLLTTLVLQWSKLGDLHYYRVLIYAFMLHAASAQQYLQLGSYLLQTIKLEAERVEAAFFAWHESITPKLHDFLREPKALPYPISFGYDDVRSWQMNQKGKIFFKLNGWGDLLFEVRCHHRQLPLIKTFLKDWQTKNASERKAQSSKKDPFTGSLMLLRSIELIWKPKEASDQKDAQLCSHCEVFQQSSEQGFWNECKLTIHWTFNAEALTRQGSEKMRQRKLELQLQQLQAKQAKLEQQQDRLDKLEQAAPEAAKSQEQLKRIRNLKKQIQQLQEDLAKLRPKLACLQAAQPFGRPDRPLYEGVPNIFVGVLLDLDTHLAVTVVDAMRRKRLALRSAPKISSEGYRLLQKYFRQRQEHSKQRQEDQQAQRYSHQTESGLGQQVDRLFAKGLVELAQAYKASTIVIPIKGGWRERLYSQLVARAKLKCNGNKQAMARYTKAHGERLHQWDYNRLSQAITDCAATHGIEVVLQKTVFETDVFQQAANLAIAAYDSLNSAQT</sequence>
<feature type="region of interest" description="Disordered" evidence="2">
    <location>
        <begin position="224"/>
        <end position="243"/>
    </location>
</feature>
<dbReference type="SMR" id="A0A2T1ELX3"/>
<feature type="compositionally biased region" description="Polar residues" evidence="2">
    <location>
        <begin position="694"/>
        <end position="703"/>
    </location>
</feature>
<dbReference type="EMBL" id="PVWK01000017">
    <property type="protein sequence ID" value="PSB33726.1"/>
    <property type="molecule type" value="Genomic_DNA"/>
</dbReference>
<feature type="compositionally biased region" description="Basic and acidic residues" evidence="2">
    <location>
        <begin position="682"/>
        <end position="693"/>
    </location>
</feature>
<comment type="caution">
    <text evidence="3">The sequence shown here is derived from an EMBL/GenBank/DDBJ whole genome shotgun (WGS) entry which is preliminary data.</text>
</comment>
<dbReference type="InterPro" id="IPR049868">
    <property type="entry name" value="V_Cas12k"/>
</dbReference>
<protein>
    <submittedName>
        <fullName evidence="3">Uncharacterized protein</fullName>
    </submittedName>
</protein>
<evidence type="ECO:0000313" key="4">
    <source>
        <dbReference type="Proteomes" id="UP000239576"/>
    </source>
</evidence>
<reference evidence="3 4" key="2">
    <citation type="submission" date="2018-03" db="EMBL/GenBank/DDBJ databases">
        <title>The ancient ancestry and fast evolution of plastids.</title>
        <authorList>
            <person name="Moore K.R."/>
            <person name="Magnabosco C."/>
            <person name="Momper L."/>
            <person name="Gold D.A."/>
            <person name="Bosak T."/>
            <person name="Fournier G.P."/>
        </authorList>
    </citation>
    <scope>NUCLEOTIDE SEQUENCE [LARGE SCALE GENOMIC DNA]</scope>
    <source>
        <strain evidence="3 4">ULC18</strain>
    </source>
</reference>
<proteinExistence type="predicted"/>
<feature type="compositionally biased region" description="Basic residues" evidence="2">
    <location>
        <begin position="231"/>
        <end position="240"/>
    </location>
</feature>
<feature type="coiled-coil region" evidence="1">
    <location>
        <begin position="545"/>
        <end position="616"/>
    </location>
</feature>
<accession>A0A2T1ELX3</accession>
<keyword evidence="4" id="KW-1185">Reference proteome</keyword>